<evidence type="ECO:0000313" key="1">
    <source>
        <dbReference type="EMBL" id="CAK7935324.1"/>
    </source>
</evidence>
<protein>
    <submittedName>
        <fullName evidence="1">Uncharacterized protein</fullName>
    </submittedName>
</protein>
<gene>
    <name evidence="1" type="ORF">PM001_LOCUS20474</name>
</gene>
<evidence type="ECO:0000313" key="2">
    <source>
        <dbReference type="Proteomes" id="UP001162060"/>
    </source>
</evidence>
<dbReference type="AlphaFoldDB" id="A0AAV1UQI4"/>
<comment type="caution">
    <text evidence="1">The sequence shown here is derived from an EMBL/GenBank/DDBJ whole genome shotgun (WGS) entry which is preliminary data.</text>
</comment>
<dbReference type="Proteomes" id="UP001162060">
    <property type="component" value="Unassembled WGS sequence"/>
</dbReference>
<organism evidence="1 2">
    <name type="scientific">Peronospora matthiolae</name>
    <dbReference type="NCBI Taxonomy" id="2874970"/>
    <lineage>
        <taxon>Eukaryota</taxon>
        <taxon>Sar</taxon>
        <taxon>Stramenopiles</taxon>
        <taxon>Oomycota</taxon>
        <taxon>Peronosporomycetes</taxon>
        <taxon>Peronosporales</taxon>
        <taxon>Peronosporaceae</taxon>
        <taxon>Peronospora</taxon>
    </lineage>
</organism>
<dbReference type="EMBL" id="CAKLBY020000221">
    <property type="protein sequence ID" value="CAK7935324.1"/>
    <property type="molecule type" value="Genomic_DNA"/>
</dbReference>
<accession>A0AAV1UQI4</accession>
<proteinExistence type="predicted"/>
<reference evidence="1" key="1">
    <citation type="submission" date="2024-01" db="EMBL/GenBank/DDBJ databases">
        <authorList>
            <person name="Webb A."/>
        </authorList>
    </citation>
    <scope>NUCLEOTIDE SEQUENCE</scope>
    <source>
        <strain evidence="1">Pm1</strain>
    </source>
</reference>
<name>A0AAV1UQI4_9STRA</name>
<sequence length="223" mass="25033">MAKKKSTKVLVDTTSTSGTKEASRCGNVDRFMEIRRLFTAMLEKGTTWYSREREGIVTIERFQSALLALRDAQAVAQNGKEGKEKSVLAGLAGNAGMDPWLAEDLYQQVLQLSGGFEELLVEMYALQAQARDLVLESCGDDSQVPVEPTALRPVDYFQMMNQELATFEAEYQHIEALLHLISFDISTDELRTLVISWSTSPFLDPAQTRSFLQRHQLAQQLHA</sequence>